<reference evidence="1 2" key="1">
    <citation type="submission" date="2019-01" db="EMBL/GenBank/DDBJ databases">
        <title>Genome sequencing of strain FW100M-2.</title>
        <authorList>
            <person name="Heo J."/>
            <person name="Kim S.-J."/>
            <person name="Kim J.-S."/>
            <person name="Hong S.-B."/>
            <person name="Kwon S.-W."/>
        </authorList>
    </citation>
    <scope>NUCLEOTIDE SEQUENCE [LARGE SCALE GENOMIC DNA]</scope>
    <source>
        <strain evidence="1 2">FW100M-2</strain>
    </source>
</reference>
<dbReference type="Proteomes" id="UP000293568">
    <property type="component" value="Chromosome"/>
</dbReference>
<sequence length="115" mass="13112">MGKSDELRTDPQQLAEAWQHTLPDWINEADSCTVVADESDNNAIRVTVHAAGHQMYSFDFKVTYVDSREVKAELVDVEKDGVHVDERTDIIQELIADYTRHLHECAQALHQLTHV</sequence>
<evidence type="ECO:0000313" key="1">
    <source>
        <dbReference type="EMBL" id="QAY67400.1"/>
    </source>
</evidence>
<proteinExistence type="predicted"/>
<dbReference type="RefSeq" id="WP_129442009.1">
    <property type="nucleotide sequence ID" value="NZ_CP035492.1"/>
</dbReference>
<gene>
    <name evidence="1" type="ORF">ET464_14375</name>
</gene>
<accession>A0A4P6EVS3</accession>
<name>A0A4P6EVS3_9BACL</name>
<protein>
    <submittedName>
        <fullName evidence="1">Uncharacterized protein</fullName>
    </submittedName>
</protein>
<organism evidence="1 2">
    <name type="scientific">Paenibacillus protaetiae</name>
    <dbReference type="NCBI Taxonomy" id="2509456"/>
    <lineage>
        <taxon>Bacteria</taxon>
        <taxon>Bacillati</taxon>
        <taxon>Bacillota</taxon>
        <taxon>Bacilli</taxon>
        <taxon>Bacillales</taxon>
        <taxon>Paenibacillaceae</taxon>
        <taxon>Paenibacillus</taxon>
    </lineage>
</organism>
<keyword evidence="2" id="KW-1185">Reference proteome</keyword>
<dbReference type="OrthoDB" id="2971377at2"/>
<evidence type="ECO:0000313" key="2">
    <source>
        <dbReference type="Proteomes" id="UP000293568"/>
    </source>
</evidence>
<dbReference type="AlphaFoldDB" id="A0A4P6EVS3"/>
<dbReference type="EMBL" id="CP035492">
    <property type="protein sequence ID" value="QAY67400.1"/>
    <property type="molecule type" value="Genomic_DNA"/>
</dbReference>
<dbReference type="KEGG" id="pprt:ET464_14375"/>